<gene>
    <name evidence="1" type="ORF">IV203_016577</name>
</gene>
<evidence type="ECO:0000313" key="2">
    <source>
        <dbReference type="Proteomes" id="UP000693970"/>
    </source>
</evidence>
<dbReference type="AlphaFoldDB" id="A0A9K3KQZ0"/>
<dbReference type="EMBL" id="JAGRRH010000020">
    <property type="protein sequence ID" value="KAG7347872.1"/>
    <property type="molecule type" value="Genomic_DNA"/>
</dbReference>
<organism evidence="1 2">
    <name type="scientific">Nitzschia inconspicua</name>
    <dbReference type="NCBI Taxonomy" id="303405"/>
    <lineage>
        <taxon>Eukaryota</taxon>
        <taxon>Sar</taxon>
        <taxon>Stramenopiles</taxon>
        <taxon>Ochrophyta</taxon>
        <taxon>Bacillariophyta</taxon>
        <taxon>Bacillariophyceae</taxon>
        <taxon>Bacillariophycidae</taxon>
        <taxon>Bacillariales</taxon>
        <taxon>Bacillariaceae</taxon>
        <taxon>Nitzschia</taxon>
    </lineage>
</organism>
<evidence type="ECO:0000313" key="1">
    <source>
        <dbReference type="EMBL" id="KAG7347872.1"/>
    </source>
</evidence>
<accession>A0A9K3KQZ0</accession>
<reference evidence="1" key="1">
    <citation type="journal article" date="2021" name="Sci. Rep.">
        <title>Diploid genomic architecture of Nitzschia inconspicua, an elite biomass production diatom.</title>
        <authorList>
            <person name="Oliver A."/>
            <person name="Podell S."/>
            <person name="Pinowska A."/>
            <person name="Traller J.C."/>
            <person name="Smith S.R."/>
            <person name="McClure R."/>
            <person name="Beliaev A."/>
            <person name="Bohutskyi P."/>
            <person name="Hill E.A."/>
            <person name="Rabines A."/>
            <person name="Zheng H."/>
            <person name="Allen L.Z."/>
            <person name="Kuo A."/>
            <person name="Grigoriev I.V."/>
            <person name="Allen A.E."/>
            <person name="Hazlebeck D."/>
            <person name="Allen E.E."/>
        </authorList>
    </citation>
    <scope>NUCLEOTIDE SEQUENCE</scope>
    <source>
        <strain evidence="1">Hildebrandi</strain>
    </source>
</reference>
<comment type="caution">
    <text evidence="1">The sequence shown here is derived from an EMBL/GenBank/DDBJ whole genome shotgun (WGS) entry which is preliminary data.</text>
</comment>
<sequence>MSTSTGGAEEVSSFMTYLFDGSDRTKFRQWKIKTKAYATRKKFWKGFTTDIRDTEVTDSNGNVVKAESSEDDITAKQTAMQYLIESLDGSAFTMVTTETEDDPKLAWDLLIQEYEETGEEDY</sequence>
<reference evidence="1" key="2">
    <citation type="submission" date="2021-04" db="EMBL/GenBank/DDBJ databases">
        <authorList>
            <person name="Podell S."/>
        </authorList>
    </citation>
    <scope>NUCLEOTIDE SEQUENCE</scope>
    <source>
        <strain evidence="1">Hildebrandi</strain>
    </source>
</reference>
<dbReference type="OrthoDB" id="10622968at2759"/>
<proteinExistence type="predicted"/>
<protein>
    <submittedName>
        <fullName evidence="1">Uncharacterized protein</fullName>
    </submittedName>
</protein>
<name>A0A9K3KQZ0_9STRA</name>
<dbReference type="Proteomes" id="UP000693970">
    <property type="component" value="Unassembled WGS sequence"/>
</dbReference>
<keyword evidence="2" id="KW-1185">Reference proteome</keyword>